<dbReference type="RefSeq" id="XP_058335287.1">
    <property type="nucleotide sequence ID" value="XM_058472146.1"/>
</dbReference>
<dbReference type="Proteomes" id="UP001150941">
    <property type="component" value="Unassembled WGS sequence"/>
</dbReference>
<keyword evidence="1" id="KW-0732">Signal</keyword>
<evidence type="ECO:0008006" key="4">
    <source>
        <dbReference type="Google" id="ProtNLM"/>
    </source>
</evidence>
<evidence type="ECO:0000256" key="1">
    <source>
        <dbReference type="SAM" id="SignalP"/>
    </source>
</evidence>
<dbReference type="EMBL" id="JAPQKS010000002">
    <property type="protein sequence ID" value="KAJ5247866.1"/>
    <property type="molecule type" value="Genomic_DNA"/>
</dbReference>
<comment type="caution">
    <text evidence="2">The sequence shown here is derived from an EMBL/GenBank/DDBJ whole genome shotgun (WGS) entry which is preliminary data.</text>
</comment>
<gene>
    <name evidence="2" type="ORF">N7468_002849</name>
</gene>
<dbReference type="GeneID" id="83199449"/>
<dbReference type="InterPro" id="IPR053169">
    <property type="entry name" value="MUG_Protein"/>
</dbReference>
<dbReference type="PANTHER" id="PTHR47791:SF1">
    <property type="entry name" value="ENDO MANNANASE, GH76 FAMILY (EUROFUNG)"/>
    <property type="match status" value="1"/>
</dbReference>
<reference evidence="2" key="1">
    <citation type="submission" date="2022-11" db="EMBL/GenBank/DDBJ databases">
        <authorList>
            <person name="Petersen C."/>
        </authorList>
    </citation>
    <scope>NUCLEOTIDE SEQUENCE</scope>
    <source>
        <strain evidence="2">IBT 19713</strain>
    </source>
</reference>
<sequence length="378" mass="41051">MRFTLGRLLPPALTVLAVSGAVADDAQSRAENALDVLQEWYDNSTGLWDTAGWWNGANCMTAVADLAAVDSSVRDTASYVFQTTYSKAPASNPHPGPETKTTSKRRHLLGRASPAVNASAWLDSAYDDDGWWALAWIAAYDVTHEQSYLDLAEGIFAALQAAWGTQCGGGIQWNPTSTYVNAITNELFLSVAAHLANRVPSRKAFYVDWAQKEWEWFQAQGFIGENGTINDGLLDNCQNNGDTVWSYNQGVVLGGLVELNKAAPNDTYLPSAERIAKAAIETLADSDKVIHDSCEPSNCEPNATQFKGIFIRNLQMLYSVAPDDLYKQVIISCADHIWTKDRNNQGQLGVVWSGPLNGPIDATTQSSALDALIAAITI</sequence>
<keyword evidence="3" id="KW-1185">Reference proteome</keyword>
<dbReference type="PANTHER" id="PTHR47791">
    <property type="entry name" value="MEIOTICALLY UP-REGULATED GENE 191 PROTEIN"/>
    <property type="match status" value="1"/>
</dbReference>
<feature type="chain" id="PRO_5040860457" description="Mannan endo-1,6-alpha-mannosidase" evidence="1">
    <location>
        <begin position="24"/>
        <end position="378"/>
    </location>
</feature>
<dbReference type="SUPFAM" id="SSF48208">
    <property type="entry name" value="Six-hairpin glycosidases"/>
    <property type="match status" value="1"/>
</dbReference>
<dbReference type="Gene3D" id="1.50.10.20">
    <property type="match status" value="1"/>
</dbReference>
<dbReference type="InterPro" id="IPR008928">
    <property type="entry name" value="6-hairpin_glycosidase_sf"/>
</dbReference>
<accession>A0A9W9TXX1</accession>
<dbReference type="OrthoDB" id="9984024at2759"/>
<reference evidence="2" key="2">
    <citation type="journal article" date="2023" name="IMA Fungus">
        <title>Comparative genomic study of the Penicillium genus elucidates a diverse pangenome and 15 lateral gene transfer events.</title>
        <authorList>
            <person name="Petersen C."/>
            <person name="Sorensen T."/>
            <person name="Nielsen M.R."/>
            <person name="Sondergaard T.E."/>
            <person name="Sorensen J.L."/>
            <person name="Fitzpatrick D.A."/>
            <person name="Frisvad J.C."/>
            <person name="Nielsen K.L."/>
        </authorList>
    </citation>
    <scope>NUCLEOTIDE SEQUENCE</scope>
    <source>
        <strain evidence="2">IBT 19713</strain>
    </source>
</reference>
<dbReference type="InterPro" id="IPR005198">
    <property type="entry name" value="Glyco_hydro_76"/>
</dbReference>
<feature type="signal peptide" evidence="1">
    <location>
        <begin position="1"/>
        <end position="23"/>
    </location>
</feature>
<evidence type="ECO:0000313" key="2">
    <source>
        <dbReference type="EMBL" id="KAJ5247866.1"/>
    </source>
</evidence>
<protein>
    <recommendedName>
        <fullName evidence="4">Mannan endo-1,6-alpha-mannosidase</fullName>
    </recommendedName>
</protein>
<dbReference type="AlphaFoldDB" id="A0A9W9TXX1"/>
<dbReference type="Pfam" id="PF03663">
    <property type="entry name" value="Glyco_hydro_76"/>
    <property type="match status" value="1"/>
</dbReference>
<dbReference type="GO" id="GO:0005975">
    <property type="term" value="P:carbohydrate metabolic process"/>
    <property type="evidence" value="ECO:0007669"/>
    <property type="project" value="InterPro"/>
</dbReference>
<proteinExistence type="predicted"/>
<name>A0A9W9TXX1_9EURO</name>
<evidence type="ECO:0000313" key="3">
    <source>
        <dbReference type="Proteomes" id="UP001150941"/>
    </source>
</evidence>
<organism evidence="2 3">
    <name type="scientific">Penicillium chermesinum</name>
    <dbReference type="NCBI Taxonomy" id="63820"/>
    <lineage>
        <taxon>Eukaryota</taxon>
        <taxon>Fungi</taxon>
        <taxon>Dikarya</taxon>
        <taxon>Ascomycota</taxon>
        <taxon>Pezizomycotina</taxon>
        <taxon>Eurotiomycetes</taxon>
        <taxon>Eurotiomycetidae</taxon>
        <taxon>Eurotiales</taxon>
        <taxon>Aspergillaceae</taxon>
        <taxon>Penicillium</taxon>
    </lineage>
</organism>